<dbReference type="SUPFAM" id="SSF52540">
    <property type="entry name" value="P-loop containing nucleoside triphosphate hydrolases"/>
    <property type="match status" value="1"/>
</dbReference>
<evidence type="ECO:0000313" key="5">
    <source>
        <dbReference type="EMBL" id="KOT42711.1"/>
    </source>
</evidence>
<keyword evidence="6" id="KW-1185">Reference proteome</keyword>
<dbReference type="Gene3D" id="3.40.50.300">
    <property type="entry name" value="P-loop containing nucleotide triphosphate hydrolases"/>
    <property type="match status" value="1"/>
</dbReference>
<dbReference type="OrthoDB" id="4319884at2"/>
<dbReference type="GO" id="GO:0005524">
    <property type="term" value="F:ATP binding"/>
    <property type="evidence" value="ECO:0007669"/>
    <property type="project" value="UniProtKB-KW"/>
</dbReference>
<dbReference type="PANTHER" id="PTHR42708">
    <property type="entry name" value="ATP/GTP-BINDING PROTEIN-RELATED"/>
    <property type="match status" value="1"/>
</dbReference>
<dbReference type="GO" id="GO:0016787">
    <property type="term" value="F:hydrolase activity"/>
    <property type="evidence" value="ECO:0007669"/>
    <property type="project" value="UniProtKB-KW"/>
</dbReference>
<evidence type="ECO:0000256" key="4">
    <source>
        <dbReference type="ARBA" id="ARBA00023134"/>
    </source>
</evidence>
<dbReference type="InterPro" id="IPR004130">
    <property type="entry name" value="Gpn"/>
</dbReference>
<keyword evidence="2" id="KW-0547">Nucleotide-binding</keyword>
<evidence type="ECO:0000256" key="2">
    <source>
        <dbReference type="ARBA" id="ARBA00022741"/>
    </source>
</evidence>
<dbReference type="CDD" id="cd00882">
    <property type="entry name" value="Ras_like_GTPase"/>
    <property type="match status" value="1"/>
</dbReference>
<accession>A0A0M8QM63</accession>
<dbReference type="Pfam" id="PF03029">
    <property type="entry name" value="ATP_bind_1"/>
    <property type="match status" value="1"/>
</dbReference>
<dbReference type="EMBL" id="LGCN01000074">
    <property type="protein sequence ID" value="KOT42711.1"/>
    <property type="molecule type" value="Genomic_DNA"/>
</dbReference>
<dbReference type="PATRIC" id="fig|36816.3.peg.1732"/>
<comment type="caution">
    <text evidence="5">The sequence shown here is derived from an EMBL/GenBank/DDBJ whole genome shotgun (WGS) entry which is preliminary data.</text>
</comment>
<proteinExistence type="inferred from homology"/>
<comment type="similarity">
    <text evidence="1">Belongs to the GPN-loop GTPase family.</text>
</comment>
<evidence type="ECO:0000256" key="3">
    <source>
        <dbReference type="ARBA" id="ARBA00022801"/>
    </source>
</evidence>
<dbReference type="PANTHER" id="PTHR42708:SF1">
    <property type="entry name" value="GLIDING MOTILITY PROTEIN MGLA"/>
    <property type="match status" value="1"/>
</dbReference>
<evidence type="ECO:0000256" key="1">
    <source>
        <dbReference type="ARBA" id="ARBA00005290"/>
    </source>
</evidence>
<name>A0A0M8QM63_9ACTN</name>
<dbReference type="AlphaFoldDB" id="A0A0M8QM63"/>
<reference evidence="5 6" key="1">
    <citation type="submission" date="2015-07" db="EMBL/GenBank/DDBJ databases">
        <authorList>
            <person name="Noorani M."/>
        </authorList>
    </citation>
    <scope>NUCLEOTIDE SEQUENCE [LARGE SCALE GENOMIC DNA]</scope>
    <source>
        <strain evidence="5 6">NRRL B-24567</strain>
    </source>
</reference>
<organism evidence="5 6">
    <name type="scientific">Streptomyces caelestis</name>
    <dbReference type="NCBI Taxonomy" id="36816"/>
    <lineage>
        <taxon>Bacteria</taxon>
        <taxon>Bacillati</taxon>
        <taxon>Actinomycetota</taxon>
        <taxon>Actinomycetes</taxon>
        <taxon>Kitasatosporales</taxon>
        <taxon>Streptomycetaceae</taxon>
        <taxon>Streptomyces</taxon>
    </lineage>
</organism>
<dbReference type="RefSeq" id="WP_030827416.1">
    <property type="nucleotide sequence ID" value="NZ_JBFBKA010000008.1"/>
</dbReference>
<sequence>MASALTLDRFVAPTVTATAKIVVAGAFGVGKTTFVGSVSEVPPVHMEETITRASALVDDLARTPEKSTTTVGIDFGRKHLGDDLVLYLFGTPGQARFRFLWEELIVGALGALVLVDPRDLDASHEILTLLEETEVAYAVAVNQFDGAPRYPLTEIHEALALEEHTPLSVCDARERASCMQTLIHLTEYLAHLAHRLEPRP</sequence>
<protein>
    <submittedName>
        <fullName evidence="5">ATP-binding protein</fullName>
    </submittedName>
</protein>
<keyword evidence="4" id="KW-0342">GTP-binding</keyword>
<dbReference type="InterPro" id="IPR052705">
    <property type="entry name" value="Gliding_Motility_GTPase"/>
</dbReference>
<dbReference type="GO" id="GO:0005525">
    <property type="term" value="F:GTP binding"/>
    <property type="evidence" value="ECO:0007669"/>
    <property type="project" value="UniProtKB-KW"/>
</dbReference>
<gene>
    <name evidence="5" type="ORF">ADK41_08030</name>
</gene>
<dbReference type="Proteomes" id="UP000037773">
    <property type="component" value="Unassembled WGS sequence"/>
</dbReference>
<keyword evidence="3" id="KW-0378">Hydrolase</keyword>
<keyword evidence="5" id="KW-0067">ATP-binding</keyword>
<evidence type="ECO:0000313" key="6">
    <source>
        <dbReference type="Proteomes" id="UP000037773"/>
    </source>
</evidence>
<dbReference type="InterPro" id="IPR027417">
    <property type="entry name" value="P-loop_NTPase"/>
</dbReference>